<evidence type="ECO:0000256" key="1">
    <source>
        <dbReference type="SAM" id="MobiDB-lite"/>
    </source>
</evidence>
<organism evidence="3 4">
    <name type="scientific">Vigna unguiculata</name>
    <name type="common">Cowpea</name>
    <dbReference type="NCBI Taxonomy" id="3917"/>
    <lineage>
        <taxon>Eukaryota</taxon>
        <taxon>Viridiplantae</taxon>
        <taxon>Streptophyta</taxon>
        <taxon>Embryophyta</taxon>
        <taxon>Tracheophyta</taxon>
        <taxon>Spermatophyta</taxon>
        <taxon>Magnoliopsida</taxon>
        <taxon>eudicotyledons</taxon>
        <taxon>Gunneridae</taxon>
        <taxon>Pentapetalae</taxon>
        <taxon>rosids</taxon>
        <taxon>fabids</taxon>
        <taxon>Fabales</taxon>
        <taxon>Fabaceae</taxon>
        <taxon>Papilionoideae</taxon>
        <taxon>50 kb inversion clade</taxon>
        <taxon>NPAAA clade</taxon>
        <taxon>indigoferoid/millettioid clade</taxon>
        <taxon>Phaseoleae</taxon>
        <taxon>Vigna</taxon>
    </lineage>
</organism>
<gene>
    <name evidence="3" type="ORF">DEO72_LG5g1634</name>
</gene>
<feature type="domain" description="Putative plant transposon protein" evidence="2">
    <location>
        <begin position="76"/>
        <end position="177"/>
    </location>
</feature>
<evidence type="ECO:0000259" key="2">
    <source>
        <dbReference type="Pfam" id="PF20167"/>
    </source>
</evidence>
<evidence type="ECO:0000313" key="3">
    <source>
        <dbReference type="EMBL" id="QCD93559.1"/>
    </source>
</evidence>
<proteinExistence type="predicted"/>
<name>A0A4D6LWZ5_VIGUN</name>
<dbReference type="EMBL" id="CP039349">
    <property type="protein sequence ID" value="QCD93559.1"/>
    <property type="molecule type" value="Genomic_DNA"/>
</dbReference>
<dbReference type="AlphaFoldDB" id="A0A4D6LWZ5"/>
<dbReference type="Pfam" id="PF20167">
    <property type="entry name" value="Transposase_32"/>
    <property type="match status" value="1"/>
</dbReference>
<evidence type="ECO:0000313" key="4">
    <source>
        <dbReference type="Proteomes" id="UP000501690"/>
    </source>
</evidence>
<feature type="region of interest" description="Disordered" evidence="1">
    <location>
        <begin position="245"/>
        <end position="276"/>
    </location>
</feature>
<reference evidence="3 4" key="1">
    <citation type="submission" date="2019-04" db="EMBL/GenBank/DDBJ databases">
        <title>An improved genome assembly and genetic linkage map for asparagus bean, Vigna unguiculata ssp. sesquipedialis.</title>
        <authorList>
            <person name="Xia Q."/>
            <person name="Zhang R."/>
            <person name="Dong Y."/>
        </authorList>
    </citation>
    <scope>NUCLEOTIDE SEQUENCE [LARGE SCALE GENOMIC DNA]</scope>
    <source>
        <tissue evidence="3">Leaf</tissue>
    </source>
</reference>
<sequence length="276" mass="30897">MIFILHMTPLKASQDSKKRKVTRGSSSCVPPIDSMDEDAKFEYDQHKFTFEAAVRRFLEIMPVGLLPERHVNLKVDEVLVKEFYANAYNYYGSLPRQAKVWGNMIKFDRKALNIFLRTPVFPPDRNKHCGDFLNENKEFEAIATWLCIPGESYVIGVSDTPVPILRKHLNSLAQMWSEIAFIASNATKFGFTTLITTLCKAKVDHVPAPTPIARPRPSSVPRASYFVSEATFQATMVGGATVVDSTYSKDEDDDGTDGANDPDNVVKEEVPPDDDA</sequence>
<keyword evidence="4" id="KW-1185">Reference proteome</keyword>
<dbReference type="InterPro" id="IPR046796">
    <property type="entry name" value="Transposase_32_dom"/>
</dbReference>
<accession>A0A4D6LWZ5</accession>
<dbReference type="Proteomes" id="UP000501690">
    <property type="component" value="Linkage Group LG5"/>
</dbReference>
<protein>
    <recommendedName>
        <fullName evidence="2">Putative plant transposon protein domain-containing protein</fullName>
    </recommendedName>
</protein>